<dbReference type="PANTHER" id="PTHR12673:SF159">
    <property type="entry name" value="LD03170P"/>
    <property type="match status" value="1"/>
</dbReference>
<name>A0A8H7RFQ8_9FUNG</name>
<feature type="domain" description="DH" evidence="1">
    <location>
        <begin position="153"/>
        <end position="344"/>
    </location>
</feature>
<dbReference type="InterPro" id="IPR051092">
    <property type="entry name" value="FYVE_RhoGEF_PH"/>
</dbReference>
<sequence length="345" mass="39530">MPPHFPVEDTTFETKEWASATIDTLFSDNHPISFEPYKASLVKSTVSPARRSVSVLETNVFNRLPHDNKVRTWATSSAQSPLSYSGSAPSLLIPNNQVSLSARLKRSLTPDKLYLNKKHLSYKEKEGVDIWKNTFQQYLNESKMLPHGQSPHLLHFILNELMTTEITYLEHLLIIKQIFMDPLLEAATAYPRPLVNLRDIQTIFAFIPELISLSSTLVHRLKDALCTTENGETQGSLGKVFCDLEDQFEIYINYAANFSKQQRCIQRADRSIVYRQLAQDSLRKKETNRMGLSNYMIAPIQRITRYGLLLKDLTKHSNQDSSDFIFIQRSLKCHLALAHAMNEIQ</sequence>
<dbReference type="GO" id="GO:0005737">
    <property type="term" value="C:cytoplasm"/>
    <property type="evidence" value="ECO:0007669"/>
    <property type="project" value="TreeGrafter"/>
</dbReference>
<proteinExistence type="predicted"/>
<dbReference type="SMART" id="SM00325">
    <property type="entry name" value="RhoGEF"/>
    <property type="match status" value="1"/>
</dbReference>
<reference evidence="2" key="1">
    <citation type="submission" date="2020-12" db="EMBL/GenBank/DDBJ databases">
        <title>Metabolic potential, ecology and presence of endohyphal bacteria is reflected in genomic diversity of Mucoromycotina.</title>
        <authorList>
            <person name="Muszewska A."/>
            <person name="Okrasinska A."/>
            <person name="Steczkiewicz K."/>
            <person name="Drgas O."/>
            <person name="Orlowska M."/>
            <person name="Perlinska-Lenart U."/>
            <person name="Aleksandrzak-Piekarczyk T."/>
            <person name="Szatraj K."/>
            <person name="Zielenkiewicz U."/>
            <person name="Pilsyk S."/>
            <person name="Malc E."/>
            <person name="Mieczkowski P."/>
            <person name="Kruszewska J.S."/>
            <person name="Biernat P."/>
            <person name="Pawlowska J."/>
        </authorList>
    </citation>
    <scope>NUCLEOTIDE SEQUENCE</scope>
    <source>
        <strain evidence="2">WA0000017839</strain>
    </source>
</reference>
<dbReference type="SUPFAM" id="SSF48065">
    <property type="entry name" value="DBL homology domain (DH-domain)"/>
    <property type="match status" value="1"/>
</dbReference>
<organism evidence="2 3">
    <name type="scientific">Mucor saturninus</name>
    <dbReference type="NCBI Taxonomy" id="64648"/>
    <lineage>
        <taxon>Eukaryota</taxon>
        <taxon>Fungi</taxon>
        <taxon>Fungi incertae sedis</taxon>
        <taxon>Mucoromycota</taxon>
        <taxon>Mucoromycotina</taxon>
        <taxon>Mucoromycetes</taxon>
        <taxon>Mucorales</taxon>
        <taxon>Mucorineae</taxon>
        <taxon>Mucoraceae</taxon>
        <taxon>Mucor</taxon>
    </lineage>
</organism>
<dbReference type="AlphaFoldDB" id="A0A8H7RFQ8"/>
<dbReference type="Pfam" id="PF00621">
    <property type="entry name" value="RhoGEF"/>
    <property type="match status" value="1"/>
</dbReference>
<dbReference type="OrthoDB" id="660555at2759"/>
<dbReference type="GO" id="GO:0005085">
    <property type="term" value="F:guanyl-nucleotide exchange factor activity"/>
    <property type="evidence" value="ECO:0007669"/>
    <property type="project" value="InterPro"/>
</dbReference>
<dbReference type="EMBL" id="JAEPRD010000015">
    <property type="protein sequence ID" value="KAG2209520.1"/>
    <property type="molecule type" value="Genomic_DNA"/>
</dbReference>
<accession>A0A8H7RFQ8</accession>
<protein>
    <recommendedName>
        <fullName evidence="1">DH domain-containing protein</fullName>
    </recommendedName>
</protein>
<gene>
    <name evidence="2" type="ORF">INT47_008364</name>
</gene>
<dbReference type="Proteomes" id="UP000603453">
    <property type="component" value="Unassembled WGS sequence"/>
</dbReference>
<evidence type="ECO:0000313" key="3">
    <source>
        <dbReference type="Proteomes" id="UP000603453"/>
    </source>
</evidence>
<evidence type="ECO:0000313" key="2">
    <source>
        <dbReference type="EMBL" id="KAG2209520.1"/>
    </source>
</evidence>
<keyword evidence="3" id="KW-1185">Reference proteome</keyword>
<evidence type="ECO:0000259" key="1">
    <source>
        <dbReference type="PROSITE" id="PS50010"/>
    </source>
</evidence>
<dbReference type="InterPro" id="IPR035899">
    <property type="entry name" value="DBL_dom_sf"/>
</dbReference>
<dbReference type="Gene3D" id="1.20.900.10">
    <property type="entry name" value="Dbl homology (DH) domain"/>
    <property type="match status" value="1"/>
</dbReference>
<dbReference type="CDD" id="cd00160">
    <property type="entry name" value="RhoGEF"/>
    <property type="match status" value="1"/>
</dbReference>
<dbReference type="PROSITE" id="PS50010">
    <property type="entry name" value="DH_2"/>
    <property type="match status" value="1"/>
</dbReference>
<dbReference type="InterPro" id="IPR000219">
    <property type="entry name" value="DH_dom"/>
</dbReference>
<comment type="caution">
    <text evidence="2">The sequence shown here is derived from an EMBL/GenBank/DDBJ whole genome shotgun (WGS) entry which is preliminary data.</text>
</comment>
<dbReference type="PANTHER" id="PTHR12673">
    <property type="entry name" value="FACIOGENITAL DYSPLASIA PROTEIN"/>
    <property type="match status" value="1"/>
</dbReference>